<keyword evidence="2 5" id="KW-0812">Transmembrane</keyword>
<dbReference type="Pfam" id="PF13519">
    <property type="entry name" value="VWA_2"/>
    <property type="match status" value="1"/>
</dbReference>
<name>A0ABV4U1L8_9GAMM</name>
<reference evidence="7 8" key="1">
    <citation type="submission" date="2024-08" db="EMBL/GenBank/DDBJ databases">
        <title>Whole-genome sequencing of halo(alkali)philic microorganisms from hypersaline lakes.</title>
        <authorList>
            <person name="Sorokin D.Y."/>
            <person name="Merkel A.Y."/>
            <person name="Messina E."/>
            <person name="Yakimov M."/>
        </authorList>
    </citation>
    <scope>NUCLEOTIDE SEQUENCE [LARGE SCALE GENOMIC DNA]</scope>
    <source>
        <strain evidence="7 8">Cl-TMA</strain>
    </source>
</reference>
<keyword evidence="8" id="KW-1185">Reference proteome</keyword>
<dbReference type="SUPFAM" id="SSF53300">
    <property type="entry name" value="vWA-like"/>
    <property type="match status" value="1"/>
</dbReference>
<evidence type="ECO:0000256" key="4">
    <source>
        <dbReference type="ARBA" id="ARBA00023136"/>
    </source>
</evidence>
<protein>
    <submittedName>
        <fullName evidence="7">VWA domain-containing protein</fullName>
    </submittedName>
</protein>
<keyword evidence="1" id="KW-1003">Cell membrane</keyword>
<dbReference type="SMART" id="SM00327">
    <property type="entry name" value="VWA"/>
    <property type="match status" value="1"/>
</dbReference>
<feature type="domain" description="VWFA" evidence="6">
    <location>
        <begin position="83"/>
        <end position="282"/>
    </location>
</feature>
<sequence>MSMGFEHPWLLAALLLGLLPWWRLPLREREHAWTAMLPRDGLSRIVDFGLRAAGLLAVTALLLGLGGPYLGQQTVERITRGAHIVLTLDRSRSMDQTFAGSNPQGGEESKSDTARRLLSAFIERREHDLFGVVTFSTRPMPVLPLTDDQAAVRAAVRAAATPGLAFTNVALGLQSALSYFEDSRPSASRAVVLLSDGAAEIDFSSAARLRTLFARDNVALYWIFLRTEGSPGLEPHPGAPGSDKAEVLPEQKLHRFFKSLDTPYHAYEAENPEALARAIEDIGRLESQPLVYEQRIPRQDLSGLFFGLAGALLLLLVAAKAMQRELVA</sequence>
<dbReference type="CDD" id="cd00198">
    <property type="entry name" value="vWFA"/>
    <property type="match status" value="1"/>
</dbReference>
<keyword evidence="3 5" id="KW-1133">Transmembrane helix</keyword>
<evidence type="ECO:0000256" key="2">
    <source>
        <dbReference type="ARBA" id="ARBA00022692"/>
    </source>
</evidence>
<dbReference type="InterPro" id="IPR002035">
    <property type="entry name" value="VWF_A"/>
</dbReference>
<organism evidence="7 8">
    <name type="scientific">Thiohalorhabdus methylotrophus</name>
    <dbReference type="NCBI Taxonomy" id="3242694"/>
    <lineage>
        <taxon>Bacteria</taxon>
        <taxon>Pseudomonadati</taxon>
        <taxon>Pseudomonadota</taxon>
        <taxon>Gammaproteobacteria</taxon>
        <taxon>Thiohalorhabdales</taxon>
        <taxon>Thiohalorhabdaceae</taxon>
        <taxon>Thiohalorhabdus</taxon>
    </lineage>
</organism>
<proteinExistence type="predicted"/>
<dbReference type="PANTHER" id="PTHR22550:SF5">
    <property type="entry name" value="LEUCINE ZIPPER PROTEIN 4"/>
    <property type="match status" value="1"/>
</dbReference>
<accession>A0ABV4U1L8</accession>
<evidence type="ECO:0000256" key="1">
    <source>
        <dbReference type="ARBA" id="ARBA00022475"/>
    </source>
</evidence>
<dbReference type="RefSeq" id="WP_373656986.1">
    <property type="nucleotide sequence ID" value="NZ_JBGUAW010000011.1"/>
</dbReference>
<comment type="caution">
    <text evidence="7">The sequence shown here is derived from an EMBL/GenBank/DDBJ whole genome shotgun (WGS) entry which is preliminary data.</text>
</comment>
<evidence type="ECO:0000259" key="6">
    <source>
        <dbReference type="PROSITE" id="PS50234"/>
    </source>
</evidence>
<evidence type="ECO:0000313" key="8">
    <source>
        <dbReference type="Proteomes" id="UP001575181"/>
    </source>
</evidence>
<dbReference type="InterPro" id="IPR036465">
    <property type="entry name" value="vWFA_dom_sf"/>
</dbReference>
<feature type="transmembrane region" description="Helical" evidence="5">
    <location>
        <begin position="303"/>
        <end position="322"/>
    </location>
</feature>
<evidence type="ECO:0000256" key="3">
    <source>
        <dbReference type="ARBA" id="ARBA00022989"/>
    </source>
</evidence>
<evidence type="ECO:0000313" key="7">
    <source>
        <dbReference type="EMBL" id="MFA9462200.1"/>
    </source>
</evidence>
<gene>
    <name evidence="7" type="ORF">ACERLL_15385</name>
</gene>
<dbReference type="Gene3D" id="3.40.50.410">
    <property type="entry name" value="von Willebrand factor, type A domain"/>
    <property type="match status" value="1"/>
</dbReference>
<keyword evidence="4 5" id="KW-0472">Membrane</keyword>
<dbReference type="Proteomes" id="UP001575181">
    <property type="component" value="Unassembled WGS sequence"/>
</dbReference>
<dbReference type="InterPro" id="IPR050768">
    <property type="entry name" value="UPF0353/GerABKA_families"/>
</dbReference>
<evidence type="ECO:0000256" key="5">
    <source>
        <dbReference type="SAM" id="Phobius"/>
    </source>
</evidence>
<dbReference type="PROSITE" id="PS50234">
    <property type="entry name" value="VWFA"/>
    <property type="match status" value="1"/>
</dbReference>
<dbReference type="EMBL" id="JBGUAW010000011">
    <property type="protein sequence ID" value="MFA9462200.1"/>
    <property type="molecule type" value="Genomic_DNA"/>
</dbReference>
<dbReference type="PANTHER" id="PTHR22550">
    <property type="entry name" value="SPORE GERMINATION PROTEIN"/>
    <property type="match status" value="1"/>
</dbReference>
<feature type="transmembrane region" description="Helical" evidence="5">
    <location>
        <begin position="49"/>
        <end position="70"/>
    </location>
</feature>